<feature type="transmembrane region" description="Helical" evidence="1">
    <location>
        <begin position="197"/>
        <end position="217"/>
    </location>
</feature>
<feature type="transmembrane region" description="Helical" evidence="1">
    <location>
        <begin position="7"/>
        <end position="25"/>
    </location>
</feature>
<proteinExistence type="predicted"/>
<dbReference type="RefSeq" id="WP_069186013.1">
    <property type="nucleotide sequence ID" value="NZ_FLYE01000001.1"/>
</dbReference>
<gene>
    <name evidence="2" type="ORF">MTBPR1_10577</name>
</gene>
<keyword evidence="1" id="KW-0812">Transmembrane</keyword>
<evidence type="ECO:0000256" key="1">
    <source>
        <dbReference type="SAM" id="Phobius"/>
    </source>
</evidence>
<protein>
    <submittedName>
        <fullName evidence="2">Uncharacterized protein</fullName>
    </submittedName>
</protein>
<keyword evidence="1" id="KW-1133">Transmembrane helix</keyword>
<reference evidence="2 3" key="1">
    <citation type="submission" date="2016-07" db="EMBL/GenBank/DDBJ databases">
        <authorList>
            <person name="Lefevre C.T."/>
        </authorList>
    </citation>
    <scope>NUCLEOTIDE SEQUENCE [LARGE SCALE GENOMIC DNA]</scope>
    <source>
        <strain evidence="2">PR1</strain>
    </source>
</reference>
<keyword evidence="3" id="KW-1185">Reference proteome</keyword>
<accession>A0A1C3RDG1</accession>
<evidence type="ECO:0000313" key="2">
    <source>
        <dbReference type="EMBL" id="SCA55330.1"/>
    </source>
</evidence>
<dbReference type="AlphaFoldDB" id="A0A1C3RDG1"/>
<dbReference type="Proteomes" id="UP000231658">
    <property type="component" value="Unassembled WGS sequence"/>
</dbReference>
<dbReference type="EMBL" id="FLYE01000001">
    <property type="protein sequence ID" value="SCA55330.1"/>
    <property type="molecule type" value="Genomic_DNA"/>
</dbReference>
<name>A0A1C3RDG1_9PROT</name>
<evidence type="ECO:0000313" key="3">
    <source>
        <dbReference type="Proteomes" id="UP000231658"/>
    </source>
</evidence>
<dbReference type="OrthoDB" id="6114847at2"/>
<sequence>MAHSRNIILMVILCYAALVGLYFIVTSMTQDLLKQSVTQTTQSANKTVTKIFVNEIFPEISGVLDIDNRKEGVEGEVLSLIDTKIRTFMLGTDVLKVKLFSMAGLTLFSTEHAQINQTRKDNPAFQTASQGGIGSQITHKGKFSAIDQMVFDKDLVSSYVPIRNKRGQIKGVVEIYTDRTREVRNTQALLTSLKSSLIIGLSGIGLCITLLMWVGLYRKSQA</sequence>
<organism evidence="2 3">
    <name type="scientific">Candidatus Terasakiella magnetica</name>
    <dbReference type="NCBI Taxonomy" id="1867952"/>
    <lineage>
        <taxon>Bacteria</taxon>
        <taxon>Pseudomonadati</taxon>
        <taxon>Pseudomonadota</taxon>
        <taxon>Alphaproteobacteria</taxon>
        <taxon>Rhodospirillales</taxon>
        <taxon>Terasakiellaceae</taxon>
        <taxon>Terasakiella</taxon>
    </lineage>
</organism>
<keyword evidence="1" id="KW-0472">Membrane</keyword>
<dbReference type="STRING" id="1867952.MTBPR1_10577"/>